<evidence type="ECO:0000313" key="1">
    <source>
        <dbReference type="EMBL" id="GAA0485225.1"/>
    </source>
</evidence>
<accession>A0ABN1AWD3</accession>
<protein>
    <recommendedName>
        <fullName evidence="3">GAF domain-containing protein</fullName>
    </recommendedName>
</protein>
<gene>
    <name evidence="1" type="ORF">GCM10009096_29900</name>
</gene>
<comment type="caution">
    <text evidence="1">The sequence shown here is derived from an EMBL/GenBank/DDBJ whole genome shotgun (WGS) entry which is preliminary data.</text>
</comment>
<evidence type="ECO:0000313" key="2">
    <source>
        <dbReference type="Proteomes" id="UP001500713"/>
    </source>
</evidence>
<organism evidence="1 2">
    <name type="scientific">Parasphingorhabdus litoris</name>
    <dbReference type="NCBI Taxonomy" id="394733"/>
    <lineage>
        <taxon>Bacteria</taxon>
        <taxon>Pseudomonadati</taxon>
        <taxon>Pseudomonadota</taxon>
        <taxon>Alphaproteobacteria</taxon>
        <taxon>Sphingomonadales</taxon>
        <taxon>Sphingomonadaceae</taxon>
        <taxon>Parasphingorhabdus</taxon>
    </lineage>
</organism>
<keyword evidence="2" id="KW-1185">Reference proteome</keyword>
<proteinExistence type="predicted"/>
<dbReference type="SUPFAM" id="SSF55781">
    <property type="entry name" value="GAF domain-like"/>
    <property type="match status" value="1"/>
</dbReference>
<sequence>MSRVISVEKDLELLANLAARLLSTPVATITLYDSDGEDGQGTAGPVRHTTVACDEDWAARNPNIDIAQLGSPRTAMTQHLGLYASVPLRNGDGSTIGMVACAGDEARDLSDQELGTLKHITAIASAVIHA</sequence>
<evidence type="ECO:0008006" key="3">
    <source>
        <dbReference type="Google" id="ProtNLM"/>
    </source>
</evidence>
<reference evidence="1 2" key="1">
    <citation type="journal article" date="2019" name="Int. J. Syst. Evol. Microbiol.">
        <title>The Global Catalogue of Microorganisms (GCM) 10K type strain sequencing project: providing services to taxonomists for standard genome sequencing and annotation.</title>
        <authorList>
            <consortium name="The Broad Institute Genomics Platform"/>
            <consortium name="The Broad Institute Genome Sequencing Center for Infectious Disease"/>
            <person name="Wu L."/>
            <person name="Ma J."/>
        </authorList>
    </citation>
    <scope>NUCLEOTIDE SEQUENCE [LARGE SCALE GENOMIC DNA]</scope>
    <source>
        <strain evidence="1 2">JCM 14162</strain>
    </source>
</reference>
<name>A0ABN1AWD3_9SPHN</name>
<dbReference type="Proteomes" id="UP001500713">
    <property type="component" value="Unassembled WGS sequence"/>
</dbReference>
<dbReference type="EMBL" id="BAAAEM010000003">
    <property type="protein sequence ID" value="GAA0485225.1"/>
    <property type="molecule type" value="Genomic_DNA"/>
</dbReference>